<sequence length="284" mass="32302">MPVLEDIVKDYQGKIAVLKERLKAPEAKDQEGQMERELRKLYKDIAIALKHLLSLQDSVKSLISVYKSASVSDDQSKLLIRSFVETMRTDSLGSSTYVAEGWNQICRGEYEQAINSLANAVKLNSTDTKAMGLLGWAYSYQGSYDQALEICLKVLQLEPNNDAVRNNLGFVCLKKQIYGEAIEHFSRVLKSGKDRTAVLYSHYYLGLVYLERQMLDDAIFFFSKATVLGPNLIEAYYHLGQAYYNKKMPGAAIREWEKCIKLSPGNWWAREAQEQIDILKSEEA</sequence>
<keyword evidence="2 3" id="KW-0802">TPR repeat</keyword>
<dbReference type="PANTHER" id="PTHR44858:SF1">
    <property type="entry name" value="UDP-N-ACETYLGLUCOSAMINE--PEPTIDE N-ACETYLGLUCOSAMINYLTRANSFERASE SPINDLY-RELATED"/>
    <property type="match status" value="1"/>
</dbReference>
<organism evidence="4 5">
    <name type="scientific">candidate division TA06 bacterium</name>
    <dbReference type="NCBI Taxonomy" id="2250710"/>
    <lineage>
        <taxon>Bacteria</taxon>
        <taxon>Bacteria division TA06</taxon>
    </lineage>
</organism>
<dbReference type="Pfam" id="PF13414">
    <property type="entry name" value="TPR_11"/>
    <property type="match status" value="1"/>
</dbReference>
<dbReference type="Proteomes" id="UP000736328">
    <property type="component" value="Unassembled WGS sequence"/>
</dbReference>
<dbReference type="InterPro" id="IPR019734">
    <property type="entry name" value="TPR_rpt"/>
</dbReference>
<dbReference type="SUPFAM" id="SSF48452">
    <property type="entry name" value="TPR-like"/>
    <property type="match status" value="1"/>
</dbReference>
<dbReference type="SMART" id="SM00028">
    <property type="entry name" value="TPR"/>
    <property type="match status" value="5"/>
</dbReference>
<evidence type="ECO:0000313" key="4">
    <source>
        <dbReference type="EMBL" id="MBI4727814.1"/>
    </source>
</evidence>
<feature type="repeat" description="TPR" evidence="3">
    <location>
        <begin position="128"/>
        <end position="161"/>
    </location>
</feature>
<feature type="repeat" description="TPR" evidence="3">
    <location>
        <begin position="199"/>
        <end position="232"/>
    </location>
</feature>
<dbReference type="EMBL" id="JACQXR010000159">
    <property type="protein sequence ID" value="MBI4727814.1"/>
    <property type="molecule type" value="Genomic_DNA"/>
</dbReference>
<accession>A0A933ICK3</accession>
<reference evidence="4" key="1">
    <citation type="submission" date="2020-07" db="EMBL/GenBank/DDBJ databases">
        <title>Huge and variable diversity of episymbiotic CPR bacteria and DPANN archaea in groundwater ecosystems.</title>
        <authorList>
            <person name="He C.Y."/>
            <person name="Keren R."/>
            <person name="Whittaker M."/>
            <person name="Farag I.F."/>
            <person name="Doudna J."/>
            <person name="Cate J.H.D."/>
            <person name="Banfield J.F."/>
        </authorList>
    </citation>
    <scope>NUCLEOTIDE SEQUENCE</scope>
    <source>
        <strain evidence="4">NC_groundwater_1520_Pr4_B-0.1um_53_5</strain>
    </source>
</reference>
<name>A0A933ICK3_UNCT6</name>
<dbReference type="Gene3D" id="1.25.40.10">
    <property type="entry name" value="Tetratricopeptide repeat domain"/>
    <property type="match status" value="2"/>
</dbReference>
<comment type="caution">
    <text evidence="4">The sequence shown here is derived from an EMBL/GenBank/DDBJ whole genome shotgun (WGS) entry which is preliminary data.</text>
</comment>
<feature type="repeat" description="TPR" evidence="3">
    <location>
        <begin position="233"/>
        <end position="266"/>
    </location>
</feature>
<evidence type="ECO:0000256" key="3">
    <source>
        <dbReference type="PROSITE-ProRule" id="PRU00339"/>
    </source>
</evidence>
<keyword evidence="1" id="KW-0677">Repeat</keyword>
<evidence type="ECO:0000256" key="2">
    <source>
        <dbReference type="ARBA" id="ARBA00022803"/>
    </source>
</evidence>
<dbReference type="AlphaFoldDB" id="A0A933ICK3"/>
<dbReference type="InterPro" id="IPR011990">
    <property type="entry name" value="TPR-like_helical_dom_sf"/>
</dbReference>
<gene>
    <name evidence="4" type="ORF">HY768_11470</name>
</gene>
<protein>
    <submittedName>
        <fullName evidence="4">Tetratricopeptide repeat protein</fullName>
    </submittedName>
</protein>
<dbReference type="PANTHER" id="PTHR44858">
    <property type="entry name" value="TETRATRICOPEPTIDE REPEAT PROTEIN 6"/>
    <property type="match status" value="1"/>
</dbReference>
<proteinExistence type="predicted"/>
<dbReference type="PROSITE" id="PS50005">
    <property type="entry name" value="TPR"/>
    <property type="match status" value="3"/>
</dbReference>
<evidence type="ECO:0000313" key="5">
    <source>
        <dbReference type="Proteomes" id="UP000736328"/>
    </source>
</evidence>
<dbReference type="Pfam" id="PF00515">
    <property type="entry name" value="TPR_1"/>
    <property type="match status" value="1"/>
</dbReference>
<dbReference type="InterPro" id="IPR050498">
    <property type="entry name" value="Ycf3"/>
</dbReference>
<evidence type="ECO:0000256" key="1">
    <source>
        <dbReference type="ARBA" id="ARBA00022737"/>
    </source>
</evidence>